<dbReference type="AlphaFoldDB" id="T1XML1"/>
<organism evidence="3 4">
    <name type="scientific">Variovorax paradoxus B4</name>
    <dbReference type="NCBI Taxonomy" id="1246301"/>
    <lineage>
        <taxon>Bacteria</taxon>
        <taxon>Pseudomonadati</taxon>
        <taxon>Pseudomonadota</taxon>
        <taxon>Betaproteobacteria</taxon>
        <taxon>Burkholderiales</taxon>
        <taxon>Comamonadaceae</taxon>
        <taxon>Variovorax</taxon>
    </lineage>
</organism>
<dbReference type="SUPFAM" id="SSF56317">
    <property type="entry name" value="Carbon-nitrogen hydrolase"/>
    <property type="match status" value="1"/>
</dbReference>
<dbReference type="InterPro" id="IPR044149">
    <property type="entry name" value="Nitrilases_CHs"/>
</dbReference>
<dbReference type="PROSITE" id="PS50263">
    <property type="entry name" value="CN_HYDROLASE"/>
    <property type="match status" value="1"/>
</dbReference>
<dbReference type="Pfam" id="PF00795">
    <property type="entry name" value="CN_hydrolase"/>
    <property type="match status" value="1"/>
</dbReference>
<name>T1XML1_VARPD</name>
<dbReference type="EMBL" id="CP003912">
    <property type="protein sequence ID" value="AGU53791.1"/>
    <property type="molecule type" value="Genomic_DNA"/>
</dbReference>
<proteinExistence type="inferred from homology"/>
<evidence type="ECO:0000259" key="2">
    <source>
        <dbReference type="PROSITE" id="PS50263"/>
    </source>
</evidence>
<dbReference type="Proteomes" id="UP000016223">
    <property type="component" value="Chromosome 2"/>
</dbReference>
<dbReference type="GO" id="GO:0051410">
    <property type="term" value="P:detoxification of nitrogen compound"/>
    <property type="evidence" value="ECO:0007669"/>
    <property type="project" value="TreeGrafter"/>
</dbReference>
<dbReference type="GO" id="GO:0000257">
    <property type="term" value="F:nitrilase activity"/>
    <property type="evidence" value="ECO:0007669"/>
    <property type="project" value="TreeGrafter"/>
</dbReference>
<comment type="similarity">
    <text evidence="1">Belongs to the carbon-nitrogen hydrolase superfamily. Nitrilase family.</text>
</comment>
<dbReference type="PATRIC" id="fig|1246301.3.peg.6744"/>
<evidence type="ECO:0000313" key="4">
    <source>
        <dbReference type="Proteomes" id="UP000016223"/>
    </source>
</evidence>
<dbReference type="CDD" id="cd07564">
    <property type="entry name" value="nitrilases_CHs"/>
    <property type="match status" value="1"/>
</dbReference>
<dbReference type="HOGENOM" id="CLU_030130_6_0_4"/>
<dbReference type="InterPro" id="IPR000132">
    <property type="entry name" value="Nitrilase/CN_hydratase_CS"/>
</dbReference>
<dbReference type="InterPro" id="IPR003010">
    <property type="entry name" value="C-N_Hydrolase"/>
</dbReference>
<dbReference type="OrthoDB" id="9803803at2"/>
<dbReference type="PROSITE" id="PS00921">
    <property type="entry name" value="NITRIL_CHT_2"/>
    <property type="match status" value="1"/>
</dbReference>
<dbReference type="GO" id="GO:0018822">
    <property type="term" value="F:nitrile hydratase activity"/>
    <property type="evidence" value="ECO:0007669"/>
    <property type="project" value="TreeGrafter"/>
</dbReference>
<sequence length="367" mass="39744">MTSPSKTQYKVAAVQAAPEFLDLGKGVDKAIGLIAEAARNGASLIAFPEVWLPGCPWWIWLDSPAWGMQFVQRYFENALVIGSPEWERLRAAAAQHGIHVVLGFSEREGGTLYLAQAIIDDRGEVVATRRKLKPTHAERTVFGEGDGSHLAVHETALGRMGALCCAEHIQPLSKYAMYSQHEQVHIAAWPSFSVYRGAAFQLSAEANNAASQIYALEGQCYVIAPCATVSKEMLDLLIDSPNKRALLLEGGGFAMIYGPDAKPLCEPLPETQEGLLYADVDLGAIGIAKAAYDPAGHYSRPDVLRLLFNKKPSARVHAFDPEYNEQHAAAQAGEAPGGWGVYRSRNSIALGTKSAWNWNTLPCPASG</sequence>
<dbReference type="InterPro" id="IPR036526">
    <property type="entry name" value="C-N_Hydrolase_sf"/>
</dbReference>
<protein>
    <submittedName>
        <fullName evidence="3">Putative aliphatic nitrilase</fullName>
    </submittedName>
</protein>
<dbReference type="PANTHER" id="PTHR46044:SF1">
    <property type="entry name" value="CN HYDROLASE DOMAIN-CONTAINING PROTEIN"/>
    <property type="match status" value="1"/>
</dbReference>
<gene>
    <name evidence="3" type="ORF">VAPA_2c12380</name>
</gene>
<evidence type="ECO:0000256" key="1">
    <source>
        <dbReference type="ARBA" id="ARBA00008129"/>
    </source>
</evidence>
<feature type="domain" description="CN hydrolase" evidence="2">
    <location>
        <begin position="9"/>
        <end position="282"/>
    </location>
</feature>
<dbReference type="RefSeq" id="WP_021004616.1">
    <property type="nucleotide sequence ID" value="NC_022234.1"/>
</dbReference>
<reference evidence="3 4" key="1">
    <citation type="submission" date="2012-10" db="EMBL/GenBank/DDBJ databases">
        <title>Genome sequence of Variovorax paradoxus B4.</title>
        <authorList>
            <person name="Schuldes J."/>
            <person name="Brandt U."/>
            <person name="Hiessl S."/>
            <person name="Wuebbeler J.H."/>
            <person name="Thuermer A."/>
            <person name="Steinbuechel A."/>
            <person name="Daniel R."/>
        </authorList>
    </citation>
    <scope>NUCLEOTIDE SEQUENCE [LARGE SCALE GENOMIC DNA]</scope>
    <source>
        <strain evidence="3 4">B4</strain>
    </source>
</reference>
<dbReference type="KEGG" id="vpd:VAPA_2c12380"/>
<evidence type="ECO:0000313" key="3">
    <source>
        <dbReference type="EMBL" id="AGU53791.1"/>
    </source>
</evidence>
<dbReference type="PANTHER" id="PTHR46044">
    <property type="entry name" value="NITRILASE"/>
    <property type="match status" value="1"/>
</dbReference>
<dbReference type="Gene3D" id="3.60.110.10">
    <property type="entry name" value="Carbon-nitrogen hydrolase"/>
    <property type="match status" value="1"/>
</dbReference>
<accession>T1XML1</accession>